<dbReference type="Proteomes" id="UP000245462">
    <property type="component" value="Unassembled WGS sequence"/>
</dbReference>
<keyword evidence="3" id="KW-0963">Cytoplasm</keyword>
<keyword evidence="3 4" id="KW-0346">Stress response</keyword>
<dbReference type="CDD" id="cd00446">
    <property type="entry name" value="GrpE"/>
    <property type="match status" value="1"/>
</dbReference>
<proteinExistence type="inferred from homology"/>
<dbReference type="GO" id="GO:0006457">
    <property type="term" value="P:protein folding"/>
    <property type="evidence" value="ECO:0007669"/>
    <property type="project" value="InterPro"/>
</dbReference>
<keyword evidence="8" id="KW-1185">Reference proteome</keyword>
<dbReference type="Pfam" id="PF01025">
    <property type="entry name" value="GrpE"/>
    <property type="match status" value="1"/>
</dbReference>
<dbReference type="AlphaFoldDB" id="A0A2U1FIZ6"/>
<name>A0A2U1FIZ6_9PORP</name>
<sequence>METEKNYQEPQECPQQEITTEDELTKSQCADVEEPTATTEDDKVADPVEVLTAQLAALNDSHLRLMAEYDNYRKRTLKEKSDLIRNGGEKVLTELLPVIDDFERALENITDTSDAAAVKEGVELIYTKFMDYLQRQGVRRIETAEQPFDADLCEAIAVIPAPTEAQKGMIVDCVKSGYTLNEKVIRHAHVVVGE</sequence>
<evidence type="ECO:0000313" key="8">
    <source>
        <dbReference type="Proteomes" id="UP000245462"/>
    </source>
</evidence>
<comment type="function">
    <text evidence="3 4">Participates actively in the response to hyperosmotic and heat shock by preventing the aggregation of stress-denatured proteins, in association with DnaK and GrpE. It is the nucleotide exchange factor for DnaK and may function as a thermosensor. Unfolded proteins bind initially to DnaJ; upon interaction with the DnaJ-bound protein, DnaK hydrolyzes its bound ATP, resulting in the formation of a stable complex. GrpE releases ADP from DnaK; ATP binding to DnaK triggers the release of the substrate protein, thus completing the reaction cycle. Several rounds of ATP-dependent interactions between DnaJ, DnaK and GrpE are required for fully efficient folding.</text>
</comment>
<organism evidence="7 8">
    <name type="scientific">Porphyromonas loveana</name>
    <dbReference type="NCBI Taxonomy" id="1884669"/>
    <lineage>
        <taxon>Bacteria</taxon>
        <taxon>Pseudomonadati</taxon>
        <taxon>Bacteroidota</taxon>
        <taxon>Bacteroidia</taxon>
        <taxon>Bacteroidales</taxon>
        <taxon>Porphyromonadaceae</taxon>
        <taxon>Porphyromonas</taxon>
    </lineage>
</organism>
<dbReference type="InterPro" id="IPR009012">
    <property type="entry name" value="GrpE_head"/>
</dbReference>
<dbReference type="Gene3D" id="2.30.22.10">
    <property type="entry name" value="Head domain of nucleotide exchange factor GrpE"/>
    <property type="match status" value="1"/>
</dbReference>
<dbReference type="GO" id="GO:0051082">
    <property type="term" value="F:unfolded protein binding"/>
    <property type="evidence" value="ECO:0007669"/>
    <property type="project" value="TreeGrafter"/>
</dbReference>
<dbReference type="EMBL" id="QEKY01000005">
    <property type="protein sequence ID" value="PVZ12183.1"/>
    <property type="molecule type" value="Genomic_DNA"/>
</dbReference>
<dbReference type="GO" id="GO:0005737">
    <property type="term" value="C:cytoplasm"/>
    <property type="evidence" value="ECO:0007669"/>
    <property type="project" value="UniProtKB-SubCell"/>
</dbReference>
<accession>A0A2U1FIZ6</accession>
<comment type="subunit">
    <text evidence="3">Homodimer.</text>
</comment>
<reference evidence="7 8" key="1">
    <citation type="submission" date="2018-04" db="EMBL/GenBank/DDBJ databases">
        <title>Genomic Encyclopedia of Type Strains, Phase IV (KMG-IV): sequencing the most valuable type-strain genomes for metagenomic binning, comparative biology and taxonomic classification.</title>
        <authorList>
            <person name="Goeker M."/>
        </authorList>
    </citation>
    <scope>NUCLEOTIDE SEQUENCE [LARGE SCALE GENOMIC DNA]</scope>
    <source>
        <strain evidence="7 8">DSM 28520</strain>
    </source>
</reference>
<evidence type="ECO:0000256" key="4">
    <source>
        <dbReference type="RuleBase" id="RU000639"/>
    </source>
</evidence>
<dbReference type="GO" id="GO:0042803">
    <property type="term" value="F:protein homodimerization activity"/>
    <property type="evidence" value="ECO:0007669"/>
    <property type="project" value="InterPro"/>
</dbReference>
<evidence type="ECO:0000256" key="6">
    <source>
        <dbReference type="SAM" id="MobiDB-lite"/>
    </source>
</evidence>
<comment type="subcellular location">
    <subcellularLocation>
        <location evidence="3">Cytoplasm</location>
    </subcellularLocation>
</comment>
<evidence type="ECO:0000256" key="1">
    <source>
        <dbReference type="ARBA" id="ARBA00009054"/>
    </source>
</evidence>
<dbReference type="OrthoDB" id="9812586at2"/>
<dbReference type="GO" id="GO:0051087">
    <property type="term" value="F:protein-folding chaperone binding"/>
    <property type="evidence" value="ECO:0007669"/>
    <property type="project" value="InterPro"/>
</dbReference>
<gene>
    <name evidence="3" type="primary">grpE</name>
    <name evidence="7" type="ORF">C7382_10570</name>
</gene>
<keyword evidence="2 3" id="KW-0143">Chaperone</keyword>
<feature type="region of interest" description="Disordered" evidence="6">
    <location>
        <begin position="1"/>
        <end position="43"/>
    </location>
</feature>
<evidence type="ECO:0000313" key="7">
    <source>
        <dbReference type="EMBL" id="PVZ12183.1"/>
    </source>
</evidence>
<protein>
    <recommendedName>
        <fullName evidence="3 4">Protein GrpE</fullName>
    </recommendedName>
    <alternativeName>
        <fullName evidence="3">HSP-70 cofactor</fullName>
    </alternativeName>
</protein>
<evidence type="ECO:0000256" key="2">
    <source>
        <dbReference type="ARBA" id="ARBA00023186"/>
    </source>
</evidence>
<evidence type="ECO:0000256" key="3">
    <source>
        <dbReference type="HAMAP-Rule" id="MF_01151"/>
    </source>
</evidence>
<dbReference type="RefSeq" id="WP_116678991.1">
    <property type="nucleotide sequence ID" value="NZ_JBGZCK010000080.1"/>
</dbReference>
<dbReference type="PROSITE" id="PS01071">
    <property type="entry name" value="GRPE"/>
    <property type="match status" value="1"/>
</dbReference>
<dbReference type="HAMAP" id="MF_01151">
    <property type="entry name" value="GrpE"/>
    <property type="match status" value="1"/>
</dbReference>
<dbReference type="GeneID" id="94550438"/>
<dbReference type="PRINTS" id="PR00773">
    <property type="entry name" value="GRPEPROTEIN"/>
</dbReference>
<comment type="similarity">
    <text evidence="1 3 5">Belongs to the GrpE family.</text>
</comment>
<dbReference type="PANTHER" id="PTHR21237:SF23">
    <property type="entry name" value="GRPE PROTEIN HOMOLOG, MITOCHONDRIAL"/>
    <property type="match status" value="1"/>
</dbReference>
<comment type="caution">
    <text evidence="7">The sequence shown here is derived from an EMBL/GenBank/DDBJ whole genome shotgun (WGS) entry which is preliminary data.</text>
</comment>
<dbReference type="SUPFAM" id="SSF51064">
    <property type="entry name" value="Head domain of nucleotide exchange factor GrpE"/>
    <property type="match status" value="1"/>
</dbReference>
<dbReference type="GO" id="GO:0000774">
    <property type="term" value="F:adenyl-nucleotide exchange factor activity"/>
    <property type="evidence" value="ECO:0007669"/>
    <property type="project" value="InterPro"/>
</dbReference>
<dbReference type="Gene3D" id="3.90.20.20">
    <property type="match status" value="1"/>
</dbReference>
<dbReference type="InterPro" id="IPR013805">
    <property type="entry name" value="GrpE_CC"/>
</dbReference>
<dbReference type="PANTHER" id="PTHR21237">
    <property type="entry name" value="GRPE PROTEIN"/>
    <property type="match status" value="1"/>
</dbReference>
<evidence type="ECO:0000256" key="5">
    <source>
        <dbReference type="RuleBase" id="RU004478"/>
    </source>
</evidence>
<dbReference type="SUPFAM" id="SSF58014">
    <property type="entry name" value="Coiled-coil domain of nucleotide exchange factor GrpE"/>
    <property type="match status" value="1"/>
</dbReference>
<dbReference type="InterPro" id="IPR000740">
    <property type="entry name" value="GrpE"/>
</dbReference>